<name>A0A448XNB4_9PLAT</name>
<dbReference type="AlphaFoldDB" id="A0A448XNB4"/>
<feature type="non-terminal residue" evidence="2">
    <location>
        <position position="203"/>
    </location>
</feature>
<evidence type="ECO:0000256" key="1">
    <source>
        <dbReference type="SAM" id="MobiDB-lite"/>
    </source>
</evidence>
<comment type="caution">
    <text evidence="2">The sequence shown here is derived from an EMBL/GenBank/DDBJ whole genome shotgun (WGS) entry which is preliminary data.</text>
</comment>
<reference evidence="2" key="1">
    <citation type="submission" date="2018-11" db="EMBL/GenBank/DDBJ databases">
        <authorList>
            <consortium name="Pathogen Informatics"/>
        </authorList>
    </citation>
    <scope>NUCLEOTIDE SEQUENCE</scope>
</reference>
<dbReference type="Proteomes" id="UP000784294">
    <property type="component" value="Unassembled WGS sequence"/>
</dbReference>
<accession>A0A448XNB4</accession>
<feature type="compositionally biased region" description="Basic and acidic residues" evidence="1">
    <location>
        <begin position="105"/>
        <end position="115"/>
    </location>
</feature>
<protein>
    <submittedName>
        <fullName evidence="2">Uncharacterized protein</fullName>
    </submittedName>
</protein>
<evidence type="ECO:0000313" key="3">
    <source>
        <dbReference type="Proteomes" id="UP000784294"/>
    </source>
</evidence>
<sequence>MWTRVLKRDLPRYTSGLFSTAHLASLAASLLAGGSSGPPMHGLEAQALSAIWSQLGIGLPSGLPLLGAPTGAAPACALSDPGWHGNRPARPKHPVNSHHQHQHQHQSDPDPETAHGARSQAPETGVFTDFLLASIKTEFEPVTNPPESGLSDDRVCNQALTGAIPEADRLMETHATATSATSSQIRVFPASIEVPLSSTSASA</sequence>
<organism evidence="2 3">
    <name type="scientific">Protopolystoma xenopodis</name>
    <dbReference type="NCBI Taxonomy" id="117903"/>
    <lineage>
        <taxon>Eukaryota</taxon>
        <taxon>Metazoa</taxon>
        <taxon>Spiralia</taxon>
        <taxon>Lophotrochozoa</taxon>
        <taxon>Platyhelminthes</taxon>
        <taxon>Monogenea</taxon>
        <taxon>Polyopisthocotylea</taxon>
        <taxon>Polystomatidea</taxon>
        <taxon>Polystomatidae</taxon>
        <taxon>Protopolystoma</taxon>
    </lineage>
</organism>
<proteinExistence type="predicted"/>
<keyword evidence="3" id="KW-1185">Reference proteome</keyword>
<feature type="region of interest" description="Disordered" evidence="1">
    <location>
        <begin position="78"/>
        <end position="120"/>
    </location>
</feature>
<evidence type="ECO:0000313" key="2">
    <source>
        <dbReference type="EMBL" id="VEL40835.1"/>
    </source>
</evidence>
<gene>
    <name evidence="2" type="ORF">PXEA_LOCUS34275</name>
</gene>
<feature type="compositionally biased region" description="Basic residues" evidence="1">
    <location>
        <begin position="87"/>
        <end position="104"/>
    </location>
</feature>
<dbReference type="EMBL" id="CAAALY010266665">
    <property type="protein sequence ID" value="VEL40835.1"/>
    <property type="molecule type" value="Genomic_DNA"/>
</dbReference>